<dbReference type="Proteomes" id="UP000006844">
    <property type="component" value="Chromosome"/>
</dbReference>
<keyword evidence="2" id="KW-0808">Transferase</keyword>
<dbReference type="KEGG" id="tsa:AciPR4_4267"/>
<name>E8V6Y6_TERSS</name>
<dbReference type="eggNOG" id="COG0463">
    <property type="taxonomic scope" value="Bacteria"/>
</dbReference>
<proteinExistence type="predicted"/>
<dbReference type="STRING" id="401053.AciPR4_4267"/>
<dbReference type="Pfam" id="PF00535">
    <property type="entry name" value="Glycos_transf_2"/>
    <property type="match status" value="1"/>
</dbReference>
<dbReference type="SUPFAM" id="SSF53448">
    <property type="entry name" value="Nucleotide-diphospho-sugar transferases"/>
    <property type="match status" value="1"/>
</dbReference>
<dbReference type="InterPro" id="IPR001173">
    <property type="entry name" value="Glyco_trans_2-like"/>
</dbReference>
<dbReference type="Gene3D" id="3.90.550.10">
    <property type="entry name" value="Spore Coat Polysaccharide Biosynthesis Protein SpsA, Chain A"/>
    <property type="match status" value="1"/>
</dbReference>
<evidence type="ECO:0000259" key="1">
    <source>
        <dbReference type="Pfam" id="PF00535"/>
    </source>
</evidence>
<dbReference type="InterPro" id="IPR029044">
    <property type="entry name" value="Nucleotide-diphossugar_trans"/>
</dbReference>
<keyword evidence="3" id="KW-1185">Reference proteome</keyword>
<dbReference type="AlphaFoldDB" id="E8V6Y6"/>
<dbReference type="HOGENOM" id="CLU_025996_21_1_0"/>
<protein>
    <submittedName>
        <fullName evidence="2">Glycosyl transferase family 2</fullName>
    </submittedName>
</protein>
<dbReference type="PANTHER" id="PTHR22916:SF67">
    <property type="entry name" value="COLANIC ACID BIOSYNTHESIS GLYCOSYL TRANSFERASE WCAE-RELATED"/>
    <property type="match status" value="1"/>
</dbReference>
<evidence type="ECO:0000313" key="2">
    <source>
        <dbReference type="EMBL" id="ADV85010.1"/>
    </source>
</evidence>
<dbReference type="EMBL" id="CP002467">
    <property type="protein sequence ID" value="ADV85010.1"/>
    <property type="molecule type" value="Genomic_DNA"/>
</dbReference>
<reference evidence="2 3" key="1">
    <citation type="journal article" date="2012" name="Stand. Genomic Sci.">
        <title>Complete genome sequence of Terriglobus saanensis type strain SP1PR4(T), an Acidobacteria from tundra soil.</title>
        <authorList>
            <person name="Rawat S.R."/>
            <person name="Mannisto M.K."/>
            <person name="Starovoytov V."/>
            <person name="Goodwin L."/>
            <person name="Nolan M."/>
            <person name="Hauser L."/>
            <person name="Land M."/>
            <person name="Davenport K.W."/>
            <person name="Woyke T."/>
            <person name="Haggblom M.M."/>
        </authorList>
    </citation>
    <scope>NUCLEOTIDE SEQUENCE</scope>
    <source>
        <strain evidence="3">ATCC BAA-1853 / DSM 23119 / SP1PR4</strain>
    </source>
</reference>
<dbReference type="PANTHER" id="PTHR22916">
    <property type="entry name" value="GLYCOSYLTRANSFERASE"/>
    <property type="match status" value="1"/>
</dbReference>
<organism evidence="2 3">
    <name type="scientific">Terriglobus saanensis (strain ATCC BAA-1853 / DSM 23119 / SP1PR4)</name>
    <dbReference type="NCBI Taxonomy" id="401053"/>
    <lineage>
        <taxon>Bacteria</taxon>
        <taxon>Pseudomonadati</taxon>
        <taxon>Acidobacteriota</taxon>
        <taxon>Terriglobia</taxon>
        <taxon>Terriglobales</taxon>
        <taxon>Acidobacteriaceae</taxon>
        <taxon>Terriglobus</taxon>
    </lineage>
</organism>
<feature type="domain" description="Glycosyltransferase 2-like" evidence="1">
    <location>
        <begin position="21"/>
        <end position="101"/>
    </location>
</feature>
<dbReference type="GO" id="GO:0016758">
    <property type="term" value="F:hexosyltransferase activity"/>
    <property type="evidence" value="ECO:0007669"/>
    <property type="project" value="UniProtKB-ARBA"/>
</dbReference>
<evidence type="ECO:0000313" key="3">
    <source>
        <dbReference type="Proteomes" id="UP000006844"/>
    </source>
</evidence>
<sequence>MRYEGGRQRKEDETPCTPLVSILVVVFNARQNLPELLESIFTRKAEDLELIVIDGGSSDGTVDYLRSHQEKIDYWLSEPDAGIYDAMNKAVARATGTFLLHLNVGDMLLEIPRKDLEKARDTSVDLLSFPVALGARRTFRPSYGMALRFQNTLHHQGTFYRRMQFPSYDPRLKIFADFDANQRLALSGARAVIGATAVAFHATDGVSSQKNQAAMDEFFSVIRKNHGLGATLLARLLGKWRGMKSKLNFS</sequence>
<accession>E8V6Y6</accession>
<gene>
    <name evidence="2" type="ordered locus">AciPR4_4267</name>
</gene>